<evidence type="ECO:0000259" key="3">
    <source>
        <dbReference type="PROSITE" id="PS51406"/>
    </source>
</evidence>
<dbReference type="PANTHER" id="PTHR19143">
    <property type="entry name" value="FIBRINOGEN/TENASCIN/ANGIOPOEITIN"/>
    <property type="match status" value="1"/>
</dbReference>
<dbReference type="OrthoDB" id="7735550at2759"/>
<dbReference type="GeneID" id="105909538"/>
<dbReference type="InterPro" id="IPR050373">
    <property type="entry name" value="Fibrinogen_C-term_domain"/>
</dbReference>
<dbReference type="RefSeq" id="XP_031418457.1">
    <property type="nucleotide sequence ID" value="XM_031562597.2"/>
</dbReference>
<dbReference type="InterPro" id="IPR036056">
    <property type="entry name" value="Fibrinogen-like_C"/>
</dbReference>
<evidence type="ECO:0000313" key="5">
    <source>
        <dbReference type="RefSeq" id="XP_031418457.1"/>
    </source>
</evidence>
<dbReference type="GO" id="GO:0005615">
    <property type="term" value="C:extracellular space"/>
    <property type="evidence" value="ECO:0007669"/>
    <property type="project" value="TreeGrafter"/>
</dbReference>
<protein>
    <submittedName>
        <fullName evidence="5">Microfibril-associated glycoprotein 4-like</fullName>
    </submittedName>
</protein>
<dbReference type="AlphaFoldDB" id="A0A6P8F5P5"/>
<dbReference type="SMART" id="SM00186">
    <property type="entry name" value="FBG"/>
    <property type="match status" value="1"/>
</dbReference>
<keyword evidence="2" id="KW-0732">Signal</keyword>
<feature type="domain" description="Fibrinogen C-terminal" evidence="3">
    <location>
        <begin position="16"/>
        <end position="241"/>
    </location>
</feature>
<proteinExistence type="predicted"/>
<dbReference type="Pfam" id="PF00147">
    <property type="entry name" value="Fibrinogen_C"/>
    <property type="match status" value="1"/>
</dbReference>
<dbReference type="Proteomes" id="UP000515152">
    <property type="component" value="Chromosome 24"/>
</dbReference>
<dbReference type="PROSITE" id="PS51406">
    <property type="entry name" value="FIBRINOGEN_C_2"/>
    <property type="match status" value="1"/>
</dbReference>
<name>A0A6P8F5P5_CLUHA</name>
<organism evidence="4 5">
    <name type="scientific">Clupea harengus</name>
    <name type="common">Atlantic herring</name>
    <dbReference type="NCBI Taxonomy" id="7950"/>
    <lineage>
        <taxon>Eukaryota</taxon>
        <taxon>Metazoa</taxon>
        <taxon>Chordata</taxon>
        <taxon>Craniata</taxon>
        <taxon>Vertebrata</taxon>
        <taxon>Euteleostomi</taxon>
        <taxon>Actinopterygii</taxon>
        <taxon>Neopterygii</taxon>
        <taxon>Teleostei</taxon>
        <taxon>Clupei</taxon>
        <taxon>Clupeiformes</taxon>
        <taxon>Clupeoidei</taxon>
        <taxon>Clupeidae</taxon>
        <taxon>Clupea</taxon>
    </lineage>
</organism>
<dbReference type="GO" id="GO:0048251">
    <property type="term" value="P:elastic fiber assembly"/>
    <property type="evidence" value="ECO:0007669"/>
    <property type="project" value="TreeGrafter"/>
</dbReference>
<dbReference type="KEGG" id="char:105909538"/>
<feature type="signal peptide" evidence="2">
    <location>
        <begin position="1"/>
        <end position="17"/>
    </location>
</feature>
<evidence type="ECO:0000313" key="4">
    <source>
        <dbReference type="Proteomes" id="UP000515152"/>
    </source>
</evidence>
<gene>
    <name evidence="5" type="primary">LOC105909538</name>
</gene>
<reference evidence="5" key="1">
    <citation type="submission" date="2025-08" db="UniProtKB">
        <authorList>
            <consortium name="RefSeq"/>
        </authorList>
    </citation>
    <scope>IDENTIFICATION</scope>
</reference>
<keyword evidence="4" id="KW-1185">Reference proteome</keyword>
<evidence type="ECO:0000256" key="1">
    <source>
        <dbReference type="ARBA" id="ARBA00023157"/>
    </source>
</evidence>
<dbReference type="FunFam" id="3.90.215.10:FF:000001">
    <property type="entry name" value="Tenascin isoform 1"/>
    <property type="match status" value="1"/>
</dbReference>
<evidence type="ECO:0000256" key="2">
    <source>
        <dbReference type="SAM" id="SignalP"/>
    </source>
</evidence>
<dbReference type="SUPFAM" id="SSF56496">
    <property type="entry name" value="Fibrinogen C-terminal domain-like"/>
    <property type="match status" value="1"/>
</dbReference>
<dbReference type="PANTHER" id="PTHR19143:SF225">
    <property type="entry name" value="MICROFIBRIL-ASSOCIATED GLYCOPROTEIN 4"/>
    <property type="match status" value="1"/>
</dbReference>
<dbReference type="InterPro" id="IPR002181">
    <property type="entry name" value="Fibrinogen_a/b/g_C_dom"/>
</dbReference>
<keyword evidence="1" id="KW-1015">Disulfide bond</keyword>
<sequence>MMVGWCFILVLPLLVNSLPTPFLDCADLYSSGQTLSQVYTIYPAGTFDSPVQVYCDMGCNESQEKGRWMVIQRRMDGSVNFYRPWDRYKEGFGNKDGEYWLGLEWLHLITSKKKYELRVDMEDFEGGRAHAQYSSFSVGSQEEGYKLTVGGFTNGGAGDSLTYHSGQKFSTFDKDQDPGSSNCAKSYLGAFWYKSCHFANPNGVYKWGEDSLHKAIGVVWHHWKGYNYSLKTISMKIRPVETS</sequence>
<accession>A0A6P8F5P5</accession>
<dbReference type="CDD" id="cd00087">
    <property type="entry name" value="FReD"/>
    <property type="match status" value="1"/>
</dbReference>
<feature type="chain" id="PRO_5028416766" evidence="2">
    <location>
        <begin position="18"/>
        <end position="243"/>
    </location>
</feature>
<dbReference type="Gene3D" id="3.90.215.10">
    <property type="entry name" value="Gamma Fibrinogen, chain A, domain 1"/>
    <property type="match status" value="1"/>
</dbReference>
<dbReference type="InterPro" id="IPR014716">
    <property type="entry name" value="Fibrinogen_a/b/g_C_1"/>
</dbReference>